<dbReference type="InterPro" id="IPR003593">
    <property type="entry name" value="AAA+_ATPase"/>
</dbReference>
<comment type="caution">
    <text evidence="5">The sequence shown here is derived from an EMBL/GenBank/DDBJ whole genome shotgun (WGS) entry which is preliminary data.</text>
</comment>
<sequence>MSSVILRNVNKSYGNLPIVKNLNLEVKDGEFVVLVGPSGCGKSTTLRMVAGLEDITQGDIQIGDRAINDLPPHKRNIAMVFQNYALYPHMSVRENIVFGLKKSGADAQTIKRKLADVSEMLKLDDYLDRKPADLSGGQRQRVAMGRALARDADVYLFDEPLSNLDAKLRHHMRTEIARIQHQYNMTAIYVTHDQIEAMTLGDRVVVMRDGVVEQVGTPMEIYLQPTNTFVATFIGSPAMNLFEAKIEGEDLVFDKYRIPASKIANVDMHNLASHETVLVGIRPDFFEDSALSLKRSPSDNLFEFNDIEVDLVENLGFDKEIMFKLGGEDAKARLDLRSHVQRQENISLSVDLNRVLLFDTSPQGMLINAGEV</sequence>
<reference evidence="5 6" key="1">
    <citation type="submission" date="2020-09" db="EMBL/GenBank/DDBJ databases">
        <title>Marinomonas sp. nov., isolated from the cysticercosis algae of Qingdao, China.</title>
        <authorList>
            <person name="Sun X."/>
        </authorList>
    </citation>
    <scope>NUCLEOTIDE SEQUENCE [LARGE SCALE GENOMIC DNA]</scope>
    <source>
        <strain evidence="5 6">SM2066</strain>
    </source>
</reference>
<evidence type="ECO:0000256" key="2">
    <source>
        <dbReference type="ARBA" id="ARBA00022741"/>
    </source>
</evidence>
<organism evidence="5 6">
    <name type="scientific">Marinomonas colpomeniae</name>
    <dbReference type="NCBI Taxonomy" id="2774408"/>
    <lineage>
        <taxon>Bacteria</taxon>
        <taxon>Pseudomonadati</taxon>
        <taxon>Pseudomonadota</taxon>
        <taxon>Gammaproteobacteria</taxon>
        <taxon>Oceanospirillales</taxon>
        <taxon>Oceanospirillaceae</taxon>
        <taxon>Marinomonas</taxon>
    </lineage>
</organism>
<dbReference type="CDD" id="cd03301">
    <property type="entry name" value="ABC_MalK_N"/>
    <property type="match status" value="1"/>
</dbReference>
<dbReference type="InterPro" id="IPR012340">
    <property type="entry name" value="NA-bd_OB-fold"/>
</dbReference>
<evidence type="ECO:0000256" key="3">
    <source>
        <dbReference type="ARBA" id="ARBA00022840"/>
    </source>
</evidence>
<keyword evidence="1" id="KW-0813">Transport</keyword>
<name>A0ABR8P1R4_9GAMM</name>
<dbReference type="Pfam" id="PF00005">
    <property type="entry name" value="ABC_tran"/>
    <property type="match status" value="1"/>
</dbReference>
<keyword evidence="6" id="KW-1185">Reference proteome</keyword>
<dbReference type="GO" id="GO:0005524">
    <property type="term" value="F:ATP binding"/>
    <property type="evidence" value="ECO:0007669"/>
    <property type="project" value="UniProtKB-KW"/>
</dbReference>
<dbReference type="PROSITE" id="PS00211">
    <property type="entry name" value="ABC_TRANSPORTER_1"/>
    <property type="match status" value="1"/>
</dbReference>
<keyword evidence="3 5" id="KW-0067">ATP-binding</keyword>
<dbReference type="SMART" id="SM00382">
    <property type="entry name" value="AAA"/>
    <property type="match status" value="1"/>
</dbReference>
<dbReference type="RefSeq" id="WP_191594087.1">
    <property type="nucleotide sequence ID" value="NZ_JACYFC010000002.1"/>
</dbReference>
<protein>
    <submittedName>
        <fullName evidence="5">Sn-glycerol-3-phosphate ABC transporter ATP-binding protein UgpC</fullName>
    </submittedName>
</protein>
<dbReference type="EMBL" id="JACYFC010000002">
    <property type="protein sequence ID" value="MBD5770707.1"/>
    <property type="molecule type" value="Genomic_DNA"/>
</dbReference>
<dbReference type="Gene3D" id="3.40.50.300">
    <property type="entry name" value="P-loop containing nucleotide triphosphate hydrolases"/>
    <property type="match status" value="1"/>
</dbReference>
<dbReference type="Gene3D" id="2.40.50.140">
    <property type="entry name" value="Nucleic acid-binding proteins"/>
    <property type="match status" value="1"/>
</dbReference>
<evidence type="ECO:0000259" key="4">
    <source>
        <dbReference type="PROSITE" id="PS50893"/>
    </source>
</evidence>
<accession>A0ABR8P1R4</accession>
<evidence type="ECO:0000313" key="6">
    <source>
        <dbReference type="Proteomes" id="UP000604161"/>
    </source>
</evidence>
<gene>
    <name evidence="5" type="primary">ugpC</name>
    <name evidence="5" type="ORF">IF202_06555</name>
</gene>
<evidence type="ECO:0000313" key="5">
    <source>
        <dbReference type="EMBL" id="MBD5770707.1"/>
    </source>
</evidence>
<dbReference type="Pfam" id="PF17912">
    <property type="entry name" value="OB_MalK"/>
    <property type="match status" value="1"/>
</dbReference>
<dbReference type="NCBIfam" id="NF008653">
    <property type="entry name" value="PRK11650.1"/>
    <property type="match status" value="1"/>
</dbReference>
<dbReference type="SUPFAM" id="SSF50331">
    <property type="entry name" value="MOP-like"/>
    <property type="match status" value="1"/>
</dbReference>
<dbReference type="PANTHER" id="PTHR43875">
    <property type="entry name" value="MALTODEXTRIN IMPORT ATP-BINDING PROTEIN MSMX"/>
    <property type="match status" value="1"/>
</dbReference>
<proteinExistence type="predicted"/>
<feature type="domain" description="ABC transporter" evidence="4">
    <location>
        <begin position="4"/>
        <end position="234"/>
    </location>
</feature>
<evidence type="ECO:0000256" key="1">
    <source>
        <dbReference type="ARBA" id="ARBA00022448"/>
    </source>
</evidence>
<dbReference type="Gene3D" id="2.40.50.100">
    <property type="match status" value="1"/>
</dbReference>
<dbReference type="Proteomes" id="UP000604161">
    <property type="component" value="Unassembled WGS sequence"/>
</dbReference>
<dbReference type="InterPro" id="IPR047641">
    <property type="entry name" value="ABC_transpr_MalK/UgpC-like"/>
</dbReference>
<dbReference type="PANTHER" id="PTHR43875:SF1">
    <property type="entry name" value="OSMOPROTECTIVE COMPOUNDS UPTAKE ATP-BINDING PROTEIN GGTA"/>
    <property type="match status" value="1"/>
</dbReference>
<dbReference type="InterPro" id="IPR017871">
    <property type="entry name" value="ABC_transporter-like_CS"/>
</dbReference>
<dbReference type="SUPFAM" id="SSF52540">
    <property type="entry name" value="P-loop containing nucleoside triphosphate hydrolases"/>
    <property type="match status" value="1"/>
</dbReference>
<dbReference type="InterPro" id="IPR003439">
    <property type="entry name" value="ABC_transporter-like_ATP-bd"/>
</dbReference>
<dbReference type="PROSITE" id="PS50893">
    <property type="entry name" value="ABC_TRANSPORTER_2"/>
    <property type="match status" value="1"/>
</dbReference>
<dbReference type="InterPro" id="IPR040582">
    <property type="entry name" value="OB_MalK-like"/>
</dbReference>
<dbReference type="InterPro" id="IPR008995">
    <property type="entry name" value="Mo/tungstate-bd_C_term_dom"/>
</dbReference>
<dbReference type="InterPro" id="IPR027417">
    <property type="entry name" value="P-loop_NTPase"/>
</dbReference>
<dbReference type="InterPro" id="IPR015855">
    <property type="entry name" value="ABC_transpr_MalK-like"/>
</dbReference>
<keyword evidence="2" id="KW-0547">Nucleotide-binding</keyword>